<sequence length="354" mass="37393">MRAMVTMGHGGLEQMVMQEDWPRPEPAAGEVLIRVAACGLNNTDVNTRSGWYSKTVTDATTGGAFEEVGEEDPTWGGNPITFPRIQGADVCGRIVAVGEGVDSACIGERVITDGWLRDPADPGNVNKTGYFGSERDGGFAEYTTTLAVNAVPITSDLSDAELATFSCSYSTAEGMLSRANVTEKDTVLVPGASGGVGGALVQLAKRRGARVIAMASESKHADVADLGPDVILPRTPEDLRSALGDEKITVVADVVGGPYWPNLIDVLERGGRYTCSGAIAGPMVELDLRTFYLRDLTFTGSTVIGPEVMKNLVAYIEAGEIKPALAATYPLEELREAQAAFIAKQHTGNIVVVP</sequence>
<dbReference type="InterPro" id="IPR013154">
    <property type="entry name" value="ADH-like_N"/>
</dbReference>
<protein>
    <submittedName>
        <fullName evidence="4">Zinc-binding dehydrogenase</fullName>
    </submittedName>
</protein>
<evidence type="ECO:0000313" key="4">
    <source>
        <dbReference type="EMBL" id="NOE19994.1"/>
    </source>
</evidence>
<dbReference type="AlphaFoldDB" id="A0AA90ZH46"/>
<reference evidence="4" key="1">
    <citation type="submission" date="2019-12" db="EMBL/GenBank/DDBJ databases">
        <title>Ruegeria JWLKs population differentiation of coral mucus and skeleton niches.</title>
        <authorList>
            <person name="Luo D."/>
        </authorList>
    </citation>
    <scope>NUCLEOTIDE SEQUENCE</scope>
    <source>
        <strain evidence="4">HKCCD6181</strain>
    </source>
</reference>
<dbReference type="Gene3D" id="3.40.50.720">
    <property type="entry name" value="NAD(P)-binding Rossmann-like Domain"/>
    <property type="match status" value="1"/>
</dbReference>
<dbReference type="CDD" id="cd08274">
    <property type="entry name" value="MDR9"/>
    <property type="match status" value="1"/>
</dbReference>
<dbReference type="PANTHER" id="PTHR48106">
    <property type="entry name" value="QUINONE OXIDOREDUCTASE PIG3-RELATED"/>
    <property type="match status" value="1"/>
</dbReference>
<comment type="caution">
    <text evidence="4">The sequence shown here is derived from an EMBL/GenBank/DDBJ whole genome shotgun (WGS) entry which is preliminary data.</text>
</comment>
<dbReference type="Pfam" id="PF08240">
    <property type="entry name" value="ADH_N"/>
    <property type="match status" value="1"/>
</dbReference>
<dbReference type="Gene3D" id="3.90.180.10">
    <property type="entry name" value="Medium-chain alcohol dehydrogenases, catalytic domain"/>
    <property type="match status" value="1"/>
</dbReference>
<dbReference type="EMBL" id="WVRA01000007">
    <property type="protein sequence ID" value="NOE19994.1"/>
    <property type="molecule type" value="Genomic_DNA"/>
</dbReference>
<evidence type="ECO:0000256" key="2">
    <source>
        <dbReference type="ARBA" id="ARBA00023002"/>
    </source>
</evidence>
<evidence type="ECO:0000256" key="1">
    <source>
        <dbReference type="ARBA" id="ARBA00022857"/>
    </source>
</evidence>
<evidence type="ECO:0000259" key="3">
    <source>
        <dbReference type="SMART" id="SM00829"/>
    </source>
</evidence>
<gene>
    <name evidence="4" type="ORF">GS634_17860</name>
</gene>
<dbReference type="PANTHER" id="PTHR48106:SF18">
    <property type="entry name" value="QUINONE OXIDOREDUCTASE PIG3"/>
    <property type="match status" value="1"/>
</dbReference>
<dbReference type="SMART" id="SM00829">
    <property type="entry name" value="PKS_ER"/>
    <property type="match status" value="1"/>
</dbReference>
<keyword evidence="2" id="KW-0560">Oxidoreductase</keyword>
<dbReference type="InterPro" id="IPR013149">
    <property type="entry name" value="ADH-like_C"/>
</dbReference>
<dbReference type="InterPro" id="IPR020843">
    <property type="entry name" value="ER"/>
</dbReference>
<dbReference type="InterPro" id="IPR036291">
    <property type="entry name" value="NAD(P)-bd_dom_sf"/>
</dbReference>
<dbReference type="GO" id="GO:0070402">
    <property type="term" value="F:NADPH binding"/>
    <property type="evidence" value="ECO:0007669"/>
    <property type="project" value="TreeGrafter"/>
</dbReference>
<dbReference type="Proteomes" id="UP000597886">
    <property type="component" value="Unassembled WGS sequence"/>
</dbReference>
<dbReference type="SUPFAM" id="SSF50129">
    <property type="entry name" value="GroES-like"/>
    <property type="match status" value="1"/>
</dbReference>
<organism evidence="4 5">
    <name type="scientific">Ruegeria atlantica</name>
    <dbReference type="NCBI Taxonomy" id="81569"/>
    <lineage>
        <taxon>Bacteria</taxon>
        <taxon>Pseudomonadati</taxon>
        <taxon>Pseudomonadota</taxon>
        <taxon>Alphaproteobacteria</taxon>
        <taxon>Rhodobacterales</taxon>
        <taxon>Roseobacteraceae</taxon>
        <taxon>Ruegeria</taxon>
    </lineage>
</organism>
<dbReference type="InterPro" id="IPR011032">
    <property type="entry name" value="GroES-like_sf"/>
</dbReference>
<dbReference type="GO" id="GO:0016651">
    <property type="term" value="F:oxidoreductase activity, acting on NAD(P)H"/>
    <property type="evidence" value="ECO:0007669"/>
    <property type="project" value="TreeGrafter"/>
</dbReference>
<evidence type="ECO:0000313" key="5">
    <source>
        <dbReference type="Proteomes" id="UP000597886"/>
    </source>
</evidence>
<accession>A0AA90ZH46</accession>
<name>A0AA90ZH46_9RHOB</name>
<proteinExistence type="predicted"/>
<dbReference type="SUPFAM" id="SSF51735">
    <property type="entry name" value="NAD(P)-binding Rossmann-fold domains"/>
    <property type="match status" value="1"/>
</dbReference>
<dbReference type="Pfam" id="PF00107">
    <property type="entry name" value="ADH_zinc_N"/>
    <property type="match status" value="1"/>
</dbReference>
<keyword evidence="1" id="KW-0521">NADP</keyword>
<feature type="domain" description="Enoyl reductase (ER)" evidence="3">
    <location>
        <begin position="10"/>
        <end position="352"/>
    </location>
</feature>